<dbReference type="EMBL" id="UAPV01000001">
    <property type="protein sequence ID" value="SPT69729.1"/>
    <property type="molecule type" value="Genomic_DNA"/>
</dbReference>
<dbReference type="UniPathway" id="UPA00973"/>
<dbReference type="GO" id="GO:0009245">
    <property type="term" value="P:lipid A biosynthetic process"/>
    <property type="evidence" value="ECO:0007669"/>
    <property type="project" value="UniProtKB-UniRule"/>
</dbReference>
<evidence type="ECO:0000256" key="1">
    <source>
        <dbReference type="ARBA" id="ARBA00002056"/>
    </source>
</evidence>
<evidence type="ECO:0000256" key="11">
    <source>
        <dbReference type="HAMAP-Rule" id="MF_00392"/>
    </source>
</evidence>
<evidence type="ECO:0000256" key="5">
    <source>
        <dbReference type="ARBA" id="ARBA00022516"/>
    </source>
</evidence>
<comment type="function">
    <text evidence="1 11">Condensation of UDP-2,3-diacylglucosamine and 2,3-diacylglucosamine-1-phosphate to form lipid A disaccharide, a precursor of lipid A, a phosphorylated glycolipid that anchors the lipopolysaccharide to the outer membrane of the cell.</text>
</comment>
<dbReference type="GO" id="GO:0005543">
    <property type="term" value="F:phospholipid binding"/>
    <property type="evidence" value="ECO:0007669"/>
    <property type="project" value="TreeGrafter"/>
</dbReference>
<dbReference type="RefSeq" id="WP_113743878.1">
    <property type="nucleotide sequence ID" value="NZ_UAPV01000001.1"/>
</dbReference>
<keyword evidence="7 11" id="KW-0328">Glycosyltransferase</keyword>
<keyword evidence="6 11" id="KW-0441">Lipid A biosynthesis</keyword>
<proteinExistence type="inferred from homology"/>
<evidence type="ECO:0000256" key="3">
    <source>
        <dbReference type="ARBA" id="ARBA00012687"/>
    </source>
</evidence>
<dbReference type="Proteomes" id="UP000250086">
    <property type="component" value="Unassembled WGS sequence"/>
</dbReference>
<dbReference type="Pfam" id="PF02684">
    <property type="entry name" value="LpxB"/>
    <property type="match status" value="1"/>
</dbReference>
<dbReference type="AlphaFoldDB" id="A0A2X0V5E4"/>
<gene>
    <name evidence="11 13" type="primary">lpxB</name>
    <name evidence="13" type="ORF">NCTC13093_01109</name>
</gene>
<name>A0A2X0V5E4_9GAMM</name>
<evidence type="ECO:0000256" key="7">
    <source>
        <dbReference type="ARBA" id="ARBA00022676"/>
    </source>
</evidence>
<comment type="similarity">
    <text evidence="2 11">Belongs to the LpxB family.</text>
</comment>
<evidence type="ECO:0000256" key="8">
    <source>
        <dbReference type="ARBA" id="ARBA00022679"/>
    </source>
</evidence>
<organism evidence="13 14">
    <name type="scientific">Anaerobiospirillum thomasii</name>
    <dbReference type="NCBI Taxonomy" id="179995"/>
    <lineage>
        <taxon>Bacteria</taxon>
        <taxon>Pseudomonadati</taxon>
        <taxon>Pseudomonadota</taxon>
        <taxon>Gammaproteobacteria</taxon>
        <taxon>Aeromonadales</taxon>
        <taxon>Succinivibrionaceae</taxon>
        <taxon>Anaerobiospirillum</taxon>
    </lineage>
</organism>
<dbReference type="SUPFAM" id="SSF53756">
    <property type="entry name" value="UDP-Glycosyltransferase/glycogen phosphorylase"/>
    <property type="match status" value="1"/>
</dbReference>
<keyword evidence="9 11" id="KW-0443">Lipid metabolism</keyword>
<dbReference type="GO" id="GO:0008915">
    <property type="term" value="F:lipid-A-disaccharide synthase activity"/>
    <property type="evidence" value="ECO:0007669"/>
    <property type="project" value="UniProtKB-UniRule"/>
</dbReference>
<feature type="compositionally biased region" description="Basic and acidic residues" evidence="12">
    <location>
        <begin position="434"/>
        <end position="449"/>
    </location>
</feature>
<dbReference type="GO" id="GO:0016020">
    <property type="term" value="C:membrane"/>
    <property type="evidence" value="ECO:0007669"/>
    <property type="project" value="GOC"/>
</dbReference>
<reference evidence="13 14" key="1">
    <citation type="submission" date="2018-06" db="EMBL/GenBank/DDBJ databases">
        <authorList>
            <consortium name="Pathogen Informatics"/>
            <person name="Doyle S."/>
        </authorList>
    </citation>
    <scope>NUCLEOTIDE SEQUENCE [LARGE SCALE GENOMIC DNA]</scope>
    <source>
        <strain evidence="13 14">NCTC13093</strain>
    </source>
</reference>
<dbReference type="HAMAP" id="MF_00392">
    <property type="entry name" value="LpxB"/>
    <property type="match status" value="1"/>
</dbReference>
<evidence type="ECO:0000256" key="12">
    <source>
        <dbReference type="SAM" id="MobiDB-lite"/>
    </source>
</evidence>
<dbReference type="PANTHER" id="PTHR30372">
    <property type="entry name" value="LIPID-A-DISACCHARIDE SYNTHASE"/>
    <property type="match status" value="1"/>
</dbReference>
<evidence type="ECO:0000313" key="13">
    <source>
        <dbReference type="EMBL" id="SPT69729.1"/>
    </source>
</evidence>
<protein>
    <recommendedName>
        <fullName evidence="4 11">Lipid-A-disaccharide synthase</fullName>
        <ecNumber evidence="3 11">2.4.1.182</ecNumber>
    </recommendedName>
</protein>
<feature type="region of interest" description="Disordered" evidence="12">
    <location>
        <begin position="397"/>
        <end position="449"/>
    </location>
</feature>
<accession>A0A2X0V5E4</accession>
<comment type="pathway">
    <text evidence="11">Bacterial outer membrane biogenesis; LPS lipid A biosynthesis.</text>
</comment>
<dbReference type="PANTHER" id="PTHR30372:SF4">
    <property type="entry name" value="LIPID-A-DISACCHARIDE SYNTHASE, MITOCHONDRIAL-RELATED"/>
    <property type="match status" value="1"/>
</dbReference>
<evidence type="ECO:0000256" key="10">
    <source>
        <dbReference type="ARBA" id="ARBA00048975"/>
    </source>
</evidence>
<evidence type="ECO:0000256" key="6">
    <source>
        <dbReference type="ARBA" id="ARBA00022556"/>
    </source>
</evidence>
<dbReference type="EC" id="2.4.1.182" evidence="3 11"/>
<sequence>MSDLINSHLYALIAGEASGDTLGAGLIRAILRKDPQAKFIGIGGPKMISCGMISSFRMEELSVMGITEVVKHLVPILKIRHELIKILLEARPCVVIGIDSPDFNLKIEKILKRNGIPAVHYVSPSVWAWREGRMKTIRESCDMVLSLLPFEKEFYDKAQMRCTYVGHSLAARIALDSSSDKARESIALDRTSVESIEGKKIMGILPGSRRGEIERMLPIFAKACCMIKARMDNVCFICAASDKRNAYLIKDIWMSYAPFLSLTIYEGNTQDVIASTDAVLLTCGTVALEAMLLNRPMAVAYKVNALTASLARRMLKIDTFSLPNLLAKRKIVSEFIQSECNAQNLCDEMLKLLNSDNLLMKKEFTRIHSSIRMNSDEIAANAIFELIDDMKNQRLSASADAEGESGNEAVALKNTVQRSDMEPSLSLGEVENALTDKDNDVKKEPEFKV</sequence>
<comment type="catalytic activity">
    <reaction evidence="10 11">
        <text>a lipid X + a UDP-2-N,3-O-bis[(3R)-3-hydroxyacyl]-alpha-D-glucosamine = a lipid A disaccharide + UDP + H(+)</text>
        <dbReference type="Rhea" id="RHEA:67828"/>
        <dbReference type="ChEBI" id="CHEBI:15378"/>
        <dbReference type="ChEBI" id="CHEBI:58223"/>
        <dbReference type="ChEBI" id="CHEBI:137748"/>
        <dbReference type="ChEBI" id="CHEBI:176338"/>
        <dbReference type="ChEBI" id="CHEBI:176343"/>
        <dbReference type="EC" id="2.4.1.182"/>
    </reaction>
</comment>
<dbReference type="InterPro" id="IPR003835">
    <property type="entry name" value="Glyco_trans_19"/>
</dbReference>
<keyword evidence="8 11" id="KW-0808">Transferase</keyword>
<keyword evidence="14" id="KW-1185">Reference proteome</keyword>
<evidence type="ECO:0000256" key="2">
    <source>
        <dbReference type="ARBA" id="ARBA00007868"/>
    </source>
</evidence>
<evidence type="ECO:0000256" key="4">
    <source>
        <dbReference type="ARBA" id="ARBA00020902"/>
    </source>
</evidence>
<dbReference type="NCBIfam" id="TIGR00215">
    <property type="entry name" value="lpxB"/>
    <property type="match status" value="1"/>
</dbReference>
<evidence type="ECO:0000313" key="14">
    <source>
        <dbReference type="Proteomes" id="UP000250086"/>
    </source>
</evidence>
<evidence type="ECO:0000256" key="9">
    <source>
        <dbReference type="ARBA" id="ARBA00023098"/>
    </source>
</evidence>
<keyword evidence="5 11" id="KW-0444">Lipid biosynthesis</keyword>